<keyword evidence="1" id="KW-0472">Membrane</keyword>
<organism evidence="2 3">
    <name type="scientific">Candidatus Liberibacter solanacearum</name>
    <dbReference type="NCBI Taxonomy" id="556287"/>
    <lineage>
        <taxon>Bacteria</taxon>
        <taxon>Pseudomonadati</taxon>
        <taxon>Pseudomonadota</taxon>
        <taxon>Alphaproteobacteria</taxon>
        <taxon>Hyphomicrobiales</taxon>
        <taxon>Rhizobiaceae</taxon>
        <taxon>Liberibacter</taxon>
    </lineage>
</organism>
<name>A0A0F4VMM8_9HYPH</name>
<protein>
    <submittedName>
        <fullName evidence="2">Uncharacterized protein</fullName>
    </submittedName>
</protein>
<dbReference type="PATRIC" id="fig|556287.9.peg.703"/>
<sequence>MKYFFIIAISIFFEEINSLILRWFVKCIKNIKYYRYHL</sequence>
<evidence type="ECO:0000256" key="1">
    <source>
        <dbReference type="SAM" id="Phobius"/>
    </source>
</evidence>
<accession>A0A0F4VMM8</accession>
<keyword evidence="1" id="KW-0812">Transmembrane</keyword>
<feature type="transmembrane region" description="Helical" evidence="1">
    <location>
        <begin position="6"/>
        <end position="25"/>
    </location>
</feature>
<keyword evidence="1" id="KW-1133">Transmembrane helix</keyword>
<reference evidence="2 3" key="1">
    <citation type="journal article" date="2015" name="Phytopathology">
        <title>Genomes of Candidatus Liberibacter solanacearum haplotype A from New Zealand and the USA suggest significant genome plasticity in the species.</title>
        <authorList>
            <person name="Thompson S.M."/>
            <person name="Johnson C.P."/>
            <person name="Lu A.Y."/>
            <person name="Frampton R.A."/>
            <person name="Sullivan K.L."/>
            <person name="Fiers M.W."/>
            <person name="Crowhurst R.N."/>
            <person name="Pitman A.R."/>
            <person name="Scott I."/>
            <person name="Gudmestad N.C."/>
            <person name="Smith G.R."/>
        </authorList>
    </citation>
    <scope>NUCLEOTIDE SEQUENCE [LARGE SCALE GENOMIC DNA]</scope>
    <source>
        <strain evidence="2 3">LsoNZ1</strain>
    </source>
</reference>
<dbReference type="EMBL" id="JMTK01000002">
    <property type="protein sequence ID" value="KJZ81947.1"/>
    <property type="molecule type" value="Genomic_DNA"/>
</dbReference>
<keyword evidence="3" id="KW-1185">Reference proteome</keyword>
<comment type="caution">
    <text evidence="2">The sequence shown here is derived from an EMBL/GenBank/DDBJ whole genome shotgun (WGS) entry which is preliminary data.</text>
</comment>
<evidence type="ECO:0000313" key="3">
    <source>
        <dbReference type="Proteomes" id="UP000033731"/>
    </source>
</evidence>
<dbReference type="AlphaFoldDB" id="A0A0F4VMM8"/>
<dbReference type="Proteomes" id="UP000033731">
    <property type="component" value="Unassembled WGS sequence"/>
</dbReference>
<evidence type="ECO:0000313" key="2">
    <source>
        <dbReference type="EMBL" id="KJZ81947.1"/>
    </source>
</evidence>
<proteinExistence type="predicted"/>
<gene>
    <name evidence="2" type="ORF">DJ66_0677</name>
</gene>